<dbReference type="InterPro" id="IPR021765">
    <property type="entry name" value="UstYa-like"/>
</dbReference>
<comment type="similarity">
    <text evidence="3">Belongs to the ustYa family.</text>
</comment>
<sequence>MLATKPEAVLWTAPLSFSPTVGLVAMRLDETVHYSLGDAHQWDMLIPKGGHVVRVDGPTGVQEPYTVALFHQFKCLDVVRAAVVDGRENRLNASSPLTRHCFNYLRQAILCKPNLRLESLKNATGFASIIRNDLVCNDWTSIYAAAETNHREYARIKNGVTSEL</sequence>
<dbReference type="PANTHER" id="PTHR33365">
    <property type="entry name" value="YALI0B05434P"/>
    <property type="match status" value="1"/>
</dbReference>
<dbReference type="AlphaFoldDB" id="S7PWY6"/>
<protein>
    <submittedName>
        <fullName evidence="4">Uncharacterized protein</fullName>
    </submittedName>
</protein>
<comment type="pathway">
    <text evidence="1">Mycotoxin biosynthesis.</text>
</comment>
<evidence type="ECO:0000313" key="5">
    <source>
        <dbReference type="Proteomes" id="UP000030669"/>
    </source>
</evidence>
<dbReference type="PANTHER" id="PTHR33365:SF11">
    <property type="entry name" value="TAT PATHWAY SIGNAL SEQUENCE"/>
    <property type="match status" value="1"/>
</dbReference>
<proteinExistence type="inferred from homology"/>
<reference evidence="4 5" key="1">
    <citation type="journal article" date="2012" name="Science">
        <title>The Paleozoic origin of enzymatic lignin decomposition reconstructed from 31 fungal genomes.</title>
        <authorList>
            <person name="Floudas D."/>
            <person name="Binder M."/>
            <person name="Riley R."/>
            <person name="Barry K."/>
            <person name="Blanchette R.A."/>
            <person name="Henrissat B."/>
            <person name="Martinez A.T."/>
            <person name="Otillar R."/>
            <person name="Spatafora J.W."/>
            <person name="Yadav J.S."/>
            <person name="Aerts A."/>
            <person name="Benoit I."/>
            <person name="Boyd A."/>
            <person name="Carlson A."/>
            <person name="Copeland A."/>
            <person name="Coutinho P.M."/>
            <person name="de Vries R.P."/>
            <person name="Ferreira P."/>
            <person name="Findley K."/>
            <person name="Foster B."/>
            <person name="Gaskell J."/>
            <person name="Glotzer D."/>
            <person name="Gorecki P."/>
            <person name="Heitman J."/>
            <person name="Hesse C."/>
            <person name="Hori C."/>
            <person name="Igarashi K."/>
            <person name="Jurgens J.A."/>
            <person name="Kallen N."/>
            <person name="Kersten P."/>
            <person name="Kohler A."/>
            <person name="Kuees U."/>
            <person name="Kumar T.K.A."/>
            <person name="Kuo A."/>
            <person name="LaButti K."/>
            <person name="Larrondo L.F."/>
            <person name="Lindquist E."/>
            <person name="Ling A."/>
            <person name="Lombard V."/>
            <person name="Lucas S."/>
            <person name="Lundell T."/>
            <person name="Martin R."/>
            <person name="McLaughlin D.J."/>
            <person name="Morgenstern I."/>
            <person name="Morin E."/>
            <person name="Murat C."/>
            <person name="Nagy L.G."/>
            <person name="Nolan M."/>
            <person name="Ohm R.A."/>
            <person name="Patyshakuliyeva A."/>
            <person name="Rokas A."/>
            <person name="Ruiz-Duenas F.J."/>
            <person name="Sabat G."/>
            <person name="Salamov A."/>
            <person name="Samejima M."/>
            <person name="Schmutz J."/>
            <person name="Slot J.C."/>
            <person name="St John F."/>
            <person name="Stenlid J."/>
            <person name="Sun H."/>
            <person name="Sun S."/>
            <person name="Syed K."/>
            <person name="Tsang A."/>
            <person name="Wiebenga A."/>
            <person name="Young D."/>
            <person name="Pisabarro A."/>
            <person name="Eastwood D.C."/>
            <person name="Martin F."/>
            <person name="Cullen D."/>
            <person name="Grigoriev I.V."/>
            <person name="Hibbett D.S."/>
        </authorList>
    </citation>
    <scope>NUCLEOTIDE SEQUENCE [LARGE SCALE GENOMIC DNA]</scope>
    <source>
        <strain evidence="4 5">ATCC 11539</strain>
    </source>
</reference>
<evidence type="ECO:0000256" key="3">
    <source>
        <dbReference type="ARBA" id="ARBA00035112"/>
    </source>
</evidence>
<dbReference type="HOGENOM" id="CLU_042941_8_3_1"/>
<gene>
    <name evidence="4" type="ORF">GLOTRDRAFT_48186</name>
</gene>
<evidence type="ECO:0000256" key="1">
    <source>
        <dbReference type="ARBA" id="ARBA00004685"/>
    </source>
</evidence>
<dbReference type="EMBL" id="KB469309">
    <property type="protein sequence ID" value="EPQ51897.1"/>
    <property type="molecule type" value="Genomic_DNA"/>
</dbReference>
<organism evidence="4 5">
    <name type="scientific">Gloeophyllum trabeum (strain ATCC 11539 / FP-39264 / Madison 617)</name>
    <name type="common">Brown rot fungus</name>
    <dbReference type="NCBI Taxonomy" id="670483"/>
    <lineage>
        <taxon>Eukaryota</taxon>
        <taxon>Fungi</taxon>
        <taxon>Dikarya</taxon>
        <taxon>Basidiomycota</taxon>
        <taxon>Agaricomycotina</taxon>
        <taxon>Agaricomycetes</taxon>
        <taxon>Gloeophyllales</taxon>
        <taxon>Gloeophyllaceae</taxon>
        <taxon>Gloeophyllum</taxon>
    </lineage>
</organism>
<dbReference type="Pfam" id="PF11807">
    <property type="entry name" value="UstYa"/>
    <property type="match status" value="1"/>
</dbReference>
<dbReference type="OrthoDB" id="3687641at2759"/>
<dbReference type="Proteomes" id="UP000030669">
    <property type="component" value="Unassembled WGS sequence"/>
</dbReference>
<dbReference type="GO" id="GO:0016491">
    <property type="term" value="F:oxidoreductase activity"/>
    <property type="evidence" value="ECO:0007669"/>
    <property type="project" value="UniProtKB-KW"/>
</dbReference>
<evidence type="ECO:0000256" key="2">
    <source>
        <dbReference type="ARBA" id="ARBA00023002"/>
    </source>
</evidence>
<evidence type="ECO:0000313" key="4">
    <source>
        <dbReference type="EMBL" id="EPQ51897.1"/>
    </source>
</evidence>
<keyword evidence="5" id="KW-1185">Reference proteome</keyword>
<keyword evidence="2" id="KW-0560">Oxidoreductase</keyword>
<dbReference type="GeneID" id="19306553"/>
<name>S7PWY6_GLOTA</name>
<dbReference type="KEGG" id="gtr:GLOTRDRAFT_48186"/>
<dbReference type="RefSeq" id="XP_007869585.1">
    <property type="nucleotide sequence ID" value="XM_007871394.1"/>
</dbReference>
<accession>S7PWY6</accession>
<dbReference type="GO" id="GO:0043386">
    <property type="term" value="P:mycotoxin biosynthetic process"/>
    <property type="evidence" value="ECO:0007669"/>
    <property type="project" value="InterPro"/>
</dbReference>
<dbReference type="OMA" id="RNQRSYN"/>